<dbReference type="Proteomes" id="UP000475905">
    <property type="component" value="Unassembled WGS sequence"/>
</dbReference>
<dbReference type="CDD" id="cd16144">
    <property type="entry name" value="ARS_like"/>
    <property type="match status" value="1"/>
</dbReference>
<comment type="PTM">
    <text evidence="7">The conversion to 3-oxoalanine (also known as C-formylglycine, FGly), of a serine or cysteine residue in prokaryotes and of a cysteine residue in eukaryotes, is critical for catalytic activity.</text>
</comment>
<name>A0A412G0D9_9BACE</name>
<dbReference type="Proteomes" id="UP000284205">
    <property type="component" value="Unassembled WGS sequence"/>
</dbReference>
<sequence>MKSGVRKGIATTFSLLSVVSLFAQHGETSGPNIVMFLIDDLGWNDFGCYGSKFYQTPTIDRLARSGILFTDAYAACTVSSPTRAALMTGKYPARLHLTDWIAGWNYPWAKLSIPDWTKFLSLEEKTIAEYLKEVGYRTWHIGKWHLGDDEKYWPENQGFDVNIAGNYKGAPIKNKQGCNGYFSPYCLPRLENGKEGEYLTDRLTDEAVHLIETHGDSPFYLNLAHYAVHTPLGAKPELEKKYEALADSSYFQHNATYAAMIQSVDESLAKLLAALERKGILDNTLIIVTSDNGAVHRISGSYPLRKGKGSEYEGGVRVPLITYWKGHILPNQRNSTPVITMDLFSTVLDVACVELKDEKVDGISLLPVIKGEDLKVRPLFWHYPHYHNGGARPYSSVRLDEWKLIKQYETHTYELYNLKEDIGEKEDLSKKNPDKVNELRGILEKWLKNVDAQLPFANANWNSEKERKTGKYAGVD</sequence>
<keyword evidence="4 8" id="KW-0732">Signal</keyword>
<dbReference type="InterPro" id="IPR024607">
    <property type="entry name" value="Sulfatase_CS"/>
</dbReference>
<feature type="signal peptide" evidence="8">
    <location>
        <begin position="1"/>
        <end position="23"/>
    </location>
</feature>
<dbReference type="InterPro" id="IPR000917">
    <property type="entry name" value="Sulfatase_N"/>
</dbReference>
<evidence type="ECO:0000259" key="9">
    <source>
        <dbReference type="Pfam" id="PF00884"/>
    </source>
</evidence>
<evidence type="ECO:0000256" key="8">
    <source>
        <dbReference type="SAM" id="SignalP"/>
    </source>
</evidence>
<feature type="domain" description="Sulfatase N-terminal" evidence="9">
    <location>
        <begin position="31"/>
        <end position="351"/>
    </location>
</feature>
<comment type="cofactor">
    <cofactor evidence="1">
        <name>Ca(2+)</name>
        <dbReference type="ChEBI" id="CHEBI:29108"/>
    </cofactor>
</comment>
<dbReference type="Gene3D" id="3.30.1120.10">
    <property type="match status" value="1"/>
</dbReference>
<evidence type="ECO:0000256" key="2">
    <source>
        <dbReference type="ARBA" id="ARBA00008779"/>
    </source>
</evidence>
<dbReference type="GO" id="GO:0004065">
    <property type="term" value="F:arylsulfatase activity"/>
    <property type="evidence" value="ECO:0007669"/>
    <property type="project" value="TreeGrafter"/>
</dbReference>
<evidence type="ECO:0000256" key="6">
    <source>
        <dbReference type="ARBA" id="ARBA00022837"/>
    </source>
</evidence>
<gene>
    <name evidence="11" type="ORF">DWY26_03915</name>
    <name evidence="10" type="ORF">F2Y36_12835</name>
</gene>
<dbReference type="PANTHER" id="PTHR42693">
    <property type="entry name" value="ARYLSULFATASE FAMILY MEMBER"/>
    <property type="match status" value="1"/>
</dbReference>
<dbReference type="Gene3D" id="3.40.720.10">
    <property type="entry name" value="Alkaline Phosphatase, subunit A"/>
    <property type="match status" value="1"/>
</dbReference>
<proteinExistence type="inferred from homology"/>
<evidence type="ECO:0000256" key="5">
    <source>
        <dbReference type="ARBA" id="ARBA00022801"/>
    </source>
</evidence>
<keyword evidence="6" id="KW-0106">Calcium</keyword>
<keyword evidence="3" id="KW-0479">Metal-binding</keyword>
<dbReference type="AlphaFoldDB" id="A0A412G0D9"/>
<evidence type="ECO:0000256" key="3">
    <source>
        <dbReference type="ARBA" id="ARBA00022723"/>
    </source>
</evidence>
<protein>
    <submittedName>
        <fullName evidence="11">DUF4976 domain-containing protein</fullName>
    </submittedName>
    <submittedName>
        <fullName evidence="10">Sulfatase</fullName>
    </submittedName>
</protein>
<evidence type="ECO:0000313" key="11">
    <source>
        <dbReference type="EMBL" id="RGR73897.1"/>
    </source>
</evidence>
<feature type="modified residue" description="3-oxoalanine (Ser)" evidence="7">
    <location>
        <position position="79"/>
    </location>
</feature>
<evidence type="ECO:0000313" key="10">
    <source>
        <dbReference type="EMBL" id="KAA5462815.1"/>
    </source>
</evidence>
<dbReference type="InterPro" id="IPR050738">
    <property type="entry name" value="Sulfatase"/>
</dbReference>
<evidence type="ECO:0000256" key="7">
    <source>
        <dbReference type="PIRSR" id="PIRSR600917-52"/>
    </source>
</evidence>
<accession>A0A412G0D9</accession>
<evidence type="ECO:0000313" key="13">
    <source>
        <dbReference type="Proteomes" id="UP000475905"/>
    </source>
</evidence>
<feature type="chain" id="PRO_5036103155" evidence="8">
    <location>
        <begin position="24"/>
        <end position="476"/>
    </location>
</feature>
<keyword evidence="5" id="KW-0378">Hydrolase</keyword>
<reference evidence="11 12" key="1">
    <citation type="submission" date="2018-08" db="EMBL/GenBank/DDBJ databases">
        <title>A genome reference for cultivated species of the human gut microbiota.</title>
        <authorList>
            <person name="Zou Y."/>
            <person name="Xue W."/>
            <person name="Luo G."/>
        </authorList>
    </citation>
    <scope>NUCLEOTIDE SEQUENCE [LARGE SCALE GENOMIC DNA]</scope>
    <source>
        <strain evidence="11 12">AF24-29LB</strain>
    </source>
</reference>
<organism evidence="11 12">
    <name type="scientific">Bacteroides caccae</name>
    <dbReference type="NCBI Taxonomy" id="47678"/>
    <lineage>
        <taxon>Bacteria</taxon>
        <taxon>Pseudomonadati</taxon>
        <taxon>Bacteroidota</taxon>
        <taxon>Bacteroidia</taxon>
        <taxon>Bacteroidales</taxon>
        <taxon>Bacteroidaceae</taxon>
        <taxon>Bacteroides</taxon>
    </lineage>
</organism>
<dbReference type="PANTHER" id="PTHR42693:SF42">
    <property type="entry name" value="ARYLSULFATASE G"/>
    <property type="match status" value="1"/>
</dbReference>
<dbReference type="EMBL" id="QRUO01000002">
    <property type="protein sequence ID" value="RGR73897.1"/>
    <property type="molecule type" value="Genomic_DNA"/>
</dbReference>
<dbReference type="InterPro" id="IPR017850">
    <property type="entry name" value="Alkaline_phosphatase_core_sf"/>
</dbReference>
<evidence type="ECO:0000313" key="12">
    <source>
        <dbReference type="Proteomes" id="UP000284205"/>
    </source>
</evidence>
<dbReference type="GO" id="GO:0046872">
    <property type="term" value="F:metal ion binding"/>
    <property type="evidence" value="ECO:0007669"/>
    <property type="project" value="UniProtKB-KW"/>
</dbReference>
<dbReference type="SUPFAM" id="SSF53649">
    <property type="entry name" value="Alkaline phosphatase-like"/>
    <property type="match status" value="1"/>
</dbReference>
<dbReference type="Pfam" id="PF00884">
    <property type="entry name" value="Sulfatase"/>
    <property type="match status" value="1"/>
</dbReference>
<dbReference type="EMBL" id="VVYP01000015">
    <property type="protein sequence ID" value="KAA5462815.1"/>
    <property type="molecule type" value="Genomic_DNA"/>
</dbReference>
<evidence type="ECO:0000256" key="4">
    <source>
        <dbReference type="ARBA" id="ARBA00022729"/>
    </source>
</evidence>
<reference evidence="10 13" key="2">
    <citation type="journal article" date="2019" name="Nat. Med.">
        <title>A library of human gut bacterial isolates paired with longitudinal multiomics data enables mechanistic microbiome research.</title>
        <authorList>
            <person name="Poyet M."/>
            <person name="Groussin M."/>
            <person name="Gibbons S.M."/>
            <person name="Avila-Pacheco J."/>
            <person name="Jiang X."/>
            <person name="Kearney S.M."/>
            <person name="Perrotta A.R."/>
            <person name="Berdy B."/>
            <person name="Zhao S."/>
            <person name="Lieberman T.D."/>
            <person name="Swanson P.K."/>
            <person name="Smith M."/>
            <person name="Roesemann S."/>
            <person name="Alexander J.E."/>
            <person name="Rich S.A."/>
            <person name="Livny J."/>
            <person name="Vlamakis H."/>
            <person name="Clish C."/>
            <person name="Bullock K."/>
            <person name="Deik A."/>
            <person name="Scott J."/>
            <person name="Pierce K.A."/>
            <person name="Xavier R.J."/>
            <person name="Alm E.J."/>
        </authorList>
    </citation>
    <scope>NUCLEOTIDE SEQUENCE [LARGE SCALE GENOMIC DNA]</scope>
    <source>
        <strain evidence="10 13">BIOML-A31</strain>
    </source>
</reference>
<dbReference type="RefSeq" id="WP_122139003.1">
    <property type="nucleotide sequence ID" value="NZ_JBEJIF010000013.1"/>
</dbReference>
<dbReference type="PROSITE" id="PS00149">
    <property type="entry name" value="SULFATASE_2"/>
    <property type="match status" value="1"/>
</dbReference>
<evidence type="ECO:0000256" key="1">
    <source>
        <dbReference type="ARBA" id="ARBA00001913"/>
    </source>
</evidence>
<comment type="similarity">
    <text evidence="2">Belongs to the sulfatase family.</text>
</comment>
<comment type="caution">
    <text evidence="11">The sequence shown here is derived from an EMBL/GenBank/DDBJ whole genome shotgun (WGS) entry which is preliminary data.</text>
</comment>